<dbReference type="KEGG" id="csg:Cylst_1120"/>
<dbReference type="OrthoDB" id="498204at2"/>
<gene>
    <name evidence="1" type="ORF">Cylst_1120</name>
</gene>
<keyword evidence="2" id="KW-1185">Reference proteome</keyword>
<dbReference type="Proteomes" id="UP000010475">
    <property type="component" value="Chromosome"/>
</dbReference>
<dbReference type="RefSeq" id="WP_015206683.1">
    <property type="nucleotide sequence ID" value="NC_019757.1"/>
</dbReference>
<reference evidence="1 2" key="1">
    <citation type="submission" date="2012-06" db="EMBL/GenBank/DDBJ databases">
        <title>Finished chromosome of genome of Cylindrospermum stagnale PCC 7417.</title>
        <authorList>
            <consortium name="US DOE Joint Genome Institute"/>
            <person name="Gugger M."/>
            <person name="Coursin T."/>
            <person name="Rippka R."/>
            <person name="Tandeau De Marsac N."/>
            <person name="Huntemann M."/>
            <person name="Wei C.-L."/>
            <person name="Han J."/>
            <person name="Detter J.C."/>
            <person name="Han C."/>
            <person name="Tapia R."/>
            <person name="Chen A."/>
            <person name="Kyrpides N."/>
            <person name="Mavromatis K."/>
            <person name="Markowitz V."/>
            <person name="Szeto E."/>
            <person name="Ivanova N."/>
            <person name="Pagani I."/>
            <person name="Pati A."/>
            <person name="Goodwin L."/>
            <person name="Nordberg H.P."/>
            <person name="Cantor M.N."/>
            <person name="Hua S.X."/>
            <person name="Woyke T."/>
            <person name="Kerfeld C.A."/>
        </authorList>
    </citation>
    <scope>NUCLEOTIDE SEQUENCE [LARGE SCALE GENOMIC DNA]</scope>
    <source>
        <strain evidence="1 2">PCC 7417</strain>
    </source>
</reference>
<evidence type="ECO:0000313" key="1">
    <source>
        <dbReference type="EMBL" id="AFZ23427.1"/>
    </source>
</evidence>
<sequence length="67" mass="7624">MSRFRISTQAAQDIENIWNYVAQNREFQLKKYPTNSCGWASSPPSLLDGRDAHPTRLDNLFVGVPIT</sequence>
<dbReference type="AlphaFoldDB" id="K9WV79"/>
<name>K9WV79_9NOST</name>
<dbReference type="STRING" id="56107.Cylst_1120"/>
<accession>K9WV79</accession>
<evidence type="ECO:0000313" key="2">
    <source>
        <dbReference type="Proteomes" id="UP000010475"/>
    </source>
</evidence>
<protein>
    <submittedName>
        <fullName evidence="1">Uncharacterized protein</fullName>
    </submittedName>
</protein>
<dbReference type="HOGENOM" id="CLU_2805304_0_0_3"/>
<organism evidence="1 2">
    <name type="scientific">Cylindrospermum stagnale PCC 7417</name>
    <dbReference type="NCBI Taxonomy" id="56107"/>
    <lineage>
        <taxon>Bacteria</taxon>
        <taxon>Bacillati</taxon>
        <taxon>Cyanobacteriota</taxon>
        <taxon>Cyanophyceae</taxon>
        <taxon>Nostocales</taxon>
        <taxon>Nostocaceae</taxon>
        <taxon>Cylindrospermum</taxon>
    </lineage>
</organism>
<dbReference type="EMBL" id="CP003642">
    <property type="protein sequence ID" value="AFZ23427.1"/>
    <property type="molecule type" value="Genomic_DNA"/>
</dbReference>
<proteinExistence type="predicted"/>